<organism evidence="2 3">
    <name type="scientific">Panagrolaimus superbus</name>
    <dbReference type="NCBI Taxonomy" id="310955"/>
    <lineage>
        <taxon>Eukaryota</taxon>
        <taxon>Metazoa</taxon>
        <taxon>Ecdysozoa</taxon>
        <taxon>Nematoda</taxon>
        <taxon>Chromadorea</taxon>
        <taxon>Rhabditida</taxon>
        <taxon>Tylenchina</taxon>
        <taxon>Panagrolaimomorpha</taxon>
        <taxon>Panagrolaimoidea</taxon>
        <taxon>Panagrolaimidae</taxon>
        <taxon>Panagrolaimus</taxon>
    </lineage>
</organism>
<sequence>MFVNDNDNDNNDDENDGSNATITTSDKIDQNVKEFLEIYYFQRYKKFDKDLQAFDFEQGKSDKSWNLGKIIESLLSVMMLTGKMNNLRKSRMM</sequence>
<accession>A0A914XXB3</accession>
<name>A0A914XXB3_9BILA</name>
<evidence type="ECO:0000256" key="1">
    <source>
        <dbReference type="SAM" id="MobiDB-lite"/>
    </source>
</evidence>
<evidence type="ECO:0000313" key="3">
    <source>
        <dbReference type="WBParaSite" id="PSU_v2.g10389.t1"/>
    </source>
</evidence>
<proteinExistence type="predicted"/>
<dbReference type="AlphaFoldDB" id="A0A914XXB3"/>
<protein>
    <submittedName>
        <fullName evidence="3">Uncharacterized protein</fullName>
    </submittedName>
</protein>
<feature type="region of interest" description="Disordered" evidence="1">
    <location>
        <begin position="1"/>
        <end position="24"/>
    </location>
</feature>
<dbReference type="WBParaSite" id="PSU_v2.g10389.t1">
    <property type="protein sequence ID" value="PSU_v2.g10389.t1"/>
    <property type="gene ID" value="PSU_v2.g10389"/>
</dbReference>
<reference evidence="3" key="1">
    <citation type="submission" date="2022-11" db="UniProtKB">
        <authorList>
            <consortium name="WormBaseParasite"/>
        </authorList>
    </citation>
    <scope>IDENTIFICATION</scope>
</reference>
<evidence type="ECO:0000313" key="2">
    <source>
        <dbReference type="Proteomes" id="UP000887577"/>
    </source>
</evidence>
<keyword evidence="2" id="KW-1185">Reference proteome</keyword>
<dbReference type="Proteomes" id="UP000887577">
    <property type="component" value="Unplaced"/>
</dbReference>
<feature type="compositionally biased region" description="Acidic residues" evidence="1">
    <location>
        <begin position="1"/>
        <end position="16"/>
    </location>
</feature>